<evidence type="ECO:0000256" key="8">
    <source>
        <dbReference type="SAM" id="MobiDB-lite"/>
    </source>
</evidence>
<name>A0A9N9Q0G8_9HELO</name>
<evidence type="ECO:0000256" key="4">
    <source>
        <dbReference type="ARBA" id="ARBA00022989"/>
    </source>
</evidence>
<evidence type="ECO:0000256" key="5">
    <source>
        <dbReference type="ARBA" id="ARBA00023043"/>
    </source>
</evidence>
<dbReference type="InterPro" id="IPR002110">
    <property type="entry name" value="Ankyrin_rpt"/>
</dbReference>
<evidence type="ECO:0008006" key="12">
    <source>
        <dbReference type="Google" id="ProtNLM"/>
    </source>
</evidence>
<dbReference type="InterPro" id="IPR045863">
    <property type="entry name" value="CorA_TM1_TM2"/>
</dbReference>
<dbReference type="PRINTS" id="PR01415">
    <property type="entry name" value="ANKYRIN"/>
</dbReference>
<dbReference type="EMBL" id="CAJVRM010000118">
    <property type="protein sequence ID" value="CAG8974955.1"/>
    <property type="molecule type" value="Genomic_DNA"/>
</dbReference>
<evidence type="ECO:0000256" key="6">
    <source>
        <dbReference type="ARBA" id="ARBA00023136"/>
    </source>
</evidence>
<feature type="transmembrane region" description="Helical" evidence="9">
    <location>
        <begin position="1022"/>
        <end position="1041"/>
    </location>
</feature>
<dbReference type="PANTHER" id="PTHR24126">
    <property type="entry name" value="ANKYRIN REPEAT, PH AND SEC7 DOMAIN CONTAINING PROTEIN SECG-RELATED"/>
    <property type="match status" value="1"/>
</dbReference>
<dbReference type="PROSITE" id="PS50088">
    <property type="entry name" value="ANK_REPEAT"/>
    <property type="match status" value="5"/>
</dbReference>
<feature type="region of interest" description="Disordered" evidence="8">
    <location>
        <begin position="468"/>
        <end position="592"/>
    </location>
</feature>
<feature type="compositionally biased region" description="Basic residues" evidence="8">
    <location>
        <begin position="471"/>
        <end position="480"/>
    </location>
</feature>
<dbReference type="PROSITE" id="PS50297">
    <property type="entry name" value="ANK_REP_REGION"/>
    <property type="match status" value="4"/>
</dbReference>
<evidence type="ECO:0000256" key="9">
    <source>
        <dbReference type="SAM" id="Phobius"/>
    </source>
</evidence>
<dbReference type="PANTHER" id="PTHR24126:SF14">
    <property type="entry name" value="ANK_REP_REGION DOMAIN-CONTAINING PROTEIN"/>
    <property type="match status" value="1"/>
</dbReference>
<evidence type="ECO:0000256" key="1">
    <source>
        <dbReference type="ARBA" id="ARBA00004141"/>
    </source>
</evidence>
<feature type="compositionally biased region" description="Polar residues" evidence="8">
    <location>
        <begin position="486"/>
        <end position="503"/>
    </location>
</feature>
<dbReference type="Pfam" id="PF12796">
    <property type="entry name" value="Ank_2"/>
    <property type="match status" value="3"/>
</dbReference>
<feature type="repeat" description="ANK" evidence="7">
    <location>
        <begin position="125"/>
        <end position="157"/>
    </location>
</feature>
<dbReference type="InterPro" id="IPR002523">
    <property type="entry name" value="MgTranspt_CorA/ZnTranspt_ZntB"/>
</dbReference>
<dbReference type="SUPFAM" id="SSF144083">
    <property type="entry name" value="Magnesium transport protein CorA, transmembrane region"/>
    <property type="match status" value="1"/>
</dbReference>
<proteinExistence type="predicted"/>
<dbReference type="GO" id="GO:0046873">
    <property type="term" value="F:metal ion transmembrane transporter activity"/>
    <property type="evidence" value="ECO:0007669"/>
    <property type="project" value="InterPro"/>
</dbReference>
<feature type="repeat" description="ANK" evidence="7">
    <location>
        <begin position="92"/>
        <end position="124"/>
    </location>
</feature>
<evidence type="ECO:0000256" key="3">
    <source>
        <dbReference type="ARBA" id="ARBA00022737"/>
    </source>
</evidence>
<dbReference type="Gene3D" id="1.20.58.340">
    <property type="entry name" value="Magnesium transport protein CorA, transmembrane region"/>
    <property type="match status" value="1"/>
</dbReference>
<dbReference type="Gene3D" id="1.25.40.20">
    <property type="entry name" value="Ankyrin repeat-containing domain"/>
    <property type="match status" value="3"/>
</dbReference>
<dbReference type="OrthoDB" id="341259at2759"/>
<feature type="compositionally biased region" description="Polar residues" evidence="8">
    <location>
        <begin position="520"/>
        <end position="537"/>
    </location>
</feature>
<comment type="subcellular location">
    <subcellularLocation>
        <location evidence="1">Membrane</location>
        <topology evidence="1">Multi-pass membrane protein</topology>
    </subcellularLocation>
</comment>
<gene>
    <name evidence="10" type="ORF">HYALB_00007632</name>
</gene>
<evidence type="ECO:0000256" key="2">
    <source>
        <dbReference type="ARBA" id="ARBA00022692"/>
    </source>
</evidence>
<keyword evidence="5 7" id="KW-0040">ANK repeat</keyword>
<reference evidence="10" key="1">
    <citation type="submission" date="2021-07" db="EMBL/GenBank/DDBJ databases">
        <authorList>
            <person name="Durling M."/>
        </authorList>
    </citation>
    <scope>NUCLEOTIDE SEQUENCE</scope>
</reference>
<keyword evidence="2 9" id="KW-0812">Transmembrane</keyword>
<dbReference type="SUPFAM" id="SSF48403">
    <property type="entry name" value="Ankyrin repeat"/>
    <property type="match status" value="1"/>
</dbReference>
<dbReference type="AlphaFoldDB" id="A0A9N9Q0G8"/>
<feature type="repeat" description="ANK" evidence="7">
    <location>
        <begin position="265"/>
        <end position="293"/>
    </location>
</feature>
<organism evidence="10 11">
    <name type="scientific">Hymenoscyphus albidus</name>
    <dbReference type="NCBI Taxonomy" id="595503"/>
    <lineage>
        <taxon>Eukaryota</taxon>
        <taxon>Fungi</taxon>
        <taxon>Dikarya</taxon>
        <taxon>Ascomycota</taxon>
        <taxon>Pezizomycotina</taxon>
        <taxon>Leotiomycetes</taxon>
        <taxon>Helotiales</taxon>
        <taxon>Helotiaceae</taxon>
        <taxon>Hymenoscyphus</taxon>
    </lineage>
</organism>
<evidence type="ECO:0000256" key="7">
    <source>
        <dbReference type="PROSITE-ProRule" id="PRU00023"/>
    </source>
</evidence>
<evidence type="ECO:0000313" key="11">
    <source>
        <dbReference type="Proteomes" id="UP000701801"/>
    </source>
</evidence>
<keyword evidence="11" id="KW-1185">Reference proteome</keyword>
<feature type="region of interest" description="Disordered" evidence="8">
    <location>
        <begin position="1"/>
        <end position="38"/>
    </location>
</feature>
<keyword evidence="6 9" id="KW-0472">Membrane</keyword>
<feature type="transmembrane region" description="Helical" evidence="9">
    <location>
        <begin position="980"/>
        <end position="1002"/>
    </location>
</feature>
<feature type="repeat" description="ANK" evidence="7">
    <location>
        <begin position="232"/>
        <end position="264"/>
    </location>
</feature>
<keyword evidence="4 9" id="KW-1133">Transmembrane helix</keyword>
<keyword evidence="3" id="KW-0677">Repeat</keyword>
<dbReference type="InterPro" id="IPR036770">
    <property type="entry name" value="Ankyrin_rpt-contain_sf"/>
</dbReference>
<protein>
    <recommendedName>
        <fullName evidence="12">Ankyrin repeat protein</fullName>
    </recommendedName>
</protein>
<accession>A0A9N9Q0G8</accession>
<dbReference type="Proteomes" id="UP000701801">
    <property type="component" value="Unassembled WGS sequence"/>
</dbReference>
<comment type="caution">
    <text evidence="10">The sequence shown here is derived from an EMBL/GenBank/DDBJ whole genome shotgun (WGS) entry which is preliminary data.</text>
</comment>
<feature type="repeat" description="ANK" evidence="7">
    <location>
        <begin position="298"/>
        <end position="320"/>
    </location>
</feature>
<dbReference type="SMART" id="SM00248">
    <property type="entry name" value="ANK"/>
    <property type="match status" value="8"/>
</dbReference>
<dbReference type="GO" id="GO:0016020">
    <property type="term" value="C:membrane"/>
    <property type="evidence" value="ECO:0007669"/>
    <property type="project" value="UniProtKB-SubCell"/>
</dbReference>
<sequence length="1143" mass="128499">MTKQELKRARSRSTTNTTEERLEPQLQRAIEDEDEGRGQEKLRGLIDEARAKNQLQDHHLRIALMRSSLKNKIAATRYLLSEGAPPNGAPGNLGSPLLRSVERDHIAIVGELLRHGADPESRDKRGRTCLNMAAWKGHWNVLGLLIKNGADVNAKDNRGRNVLHNLAADKTMNWGDSVVELLLRERNLDSEAQDETKRTPLIWACAEGKRHFAEQLLTRPLGRANIDATEIRDKTSLHLAAIHSRDDIVELLLSYGADVHAQSDGGWTPFHNSCQNGCEKIVRQLVKAGSDINGKLLNGRSGLHLAAEGGHVEVVKYLLSFKHIKRTARDSFGSTPFLRAAQYKRNEIVDLLAPYNNLEFLSADAIGACKGFSATIVDFGNYSHGNKAEKQTVGNKTDKKTVFELLYARDTINPRKPAVTIRPKPGEFRWIHLPANNMAWVESLLTKLFIEEGGNDIDGFKALERSLTNQHRGHRSHSHFMRPLCQKTTRSVPKQPETENPQIVLNGPGPRSTDDPGPLSRQSTATSGDLINSLSDLTDTKTFQKDRSKKGKGSKSPKPAPETPTPKELRKVKYLNKISPSPTSPGRKDFPQTSRGNLFLFLPYLHFESSERCGRMQEAIERAEKYPRSHPRTDPASSHDEMLIRAHLASSTASLHVRRTLDQSFYHNIDTQARDKDQVVYRYQKNRRENPRKDPNIVMVDQLWMWVLGKDLVITAFPQRWGQPKRDPLNVLDSIIEDLNDTTREPVQSVYDLAMVITGRCCGVFDRHRGGDEDYQFLDMFESSIGDATDCDSRLFDDFNRASRHASAWLQHHRRLNRPARLMPYGSSKKAFAEADAGGIGDDFRTPEDFKRGPEFIDKLLDIGQETNLLAETKDIRDELNMIRKVLEDQQHVLPTIEAAICEIYAEEQIAQRDVKKSFASQGKTVATHIKDIDRMDKQATKIYVSVTDMLDLKQKHANAFEARFARDQASATARQSQTVMVFTIVTIVFLPMSFLAAVFAINVKEFPNNEGGLPIGWVAKYMFGIGLSISFPMIFFAFYLDDIGEAVRRLRGWRFKRQGKEGYEGEEGEKSVLDLPGMDQVFSVGRSARKSVENGGWVRERFSGSVGRPGTVGSLKGGYNGKGEGNTGFRIKNSVDIERGVR</sequence>
<dbReference type="Pfam" id="PF01544">
    <property type="entry name" value="CorA"/>
    <property type="match status" value="1"/>
</dbReference>
<evidence type="ECO:0000313" key="10">
    <source>
        <dbReference type="EMBL" id="CAG8974955.1"/>
    </source>
</evidence>